<evidence type="ECO:0008006" key="4">
    <source>
        <dbReference type="Google" id="ProtNLM"/>
    </source>
</evidence>
<dbReference type="InterPro" id="IPR015018">
    <property type="entry name" value="DUF1905"/>
</dbReference>
<reference evidence="2 3" key="1">
    <citation type="submission" date="2021-01" db="EMBL/GenBank/DDBJ databases">
        <title>Whole genome shotgun sequence of Asanoa iriomotensis NBRC 100142.</title>
        <authorList>
            <person name="Komaki H."/>
            <person name="Tamura T."/>
        </authorList>
    </citation>
    <scope>NUCLEOTIDE SEQUENCE [LARGE SCALE GENOMIC DNA]</scope>
    <source>
        <strain evidence="2 3">NBRC 100142</strain>
    </source>
</reference>
<comment type="caution">
    <text evidence="2">The sequence shown here is derived from an EMBL/GenBank/DDBJ whole genome shotgun (WGS) entry which is preliminary data.</text>
</comment>
<feature type="region of interest" description="Disordered" evidence="1">
    <location>
        <begin position="1"/>
        <end position="23"/>
    </location>
</feature>
<gene>
    <name evidence="2" type="ORF">Air01nite_08420</name>
</gene>
<dbReference type="InterPro" id="IPR037079">
    <property type="entry name" value="AF2212/PG0164-like_sf"/>
</dbReference>
<dbReference type="Gene3D" id="2.40.30.100">
    <property type="entry name" value="AF2212/PG0164-like"/>
    <property type="match status" value="1"/>
</dbReference>
<dbReference type="Pfam" id="PF08922">
    <property type="entry name" value="DUF1905"/>
    <property type="match status" value="1"/>
</dbReference>
<evidence type="ECO:0000313" key="2">
    <source>
        <dbReference type="EMBL" id="GIF54747.1"/>
    </source>
</evidence>
<keyword evidence="3" id="KW-1185">Reference proteome</keyword>
<dbReference type="EMBL" id="BONC01000003">
    <property type="protein sequence ID" value="GIF54747.1"/>
    <property type="molecule type" value="Genomic_DNA"/>
</dbReference>
<organism evidence="2 3">
    <name type="scientific">Asanoa iriomotensis</name>
    <dbReference type="NCBI Taxonomy" id="234613"/>
    <lineage>
        <taxon>Bacteria</taxon>
        <taxon>Bacillati</taxon>
        <taxon>Actinomycetota</taxon>
        <taxon>Actinomycetes</taxon>
        <taxon>Micromonosporales</taxon>
        <taxon>Micromonosporaceae</taxon>
        <taxon>Asanoa</taxon>
    </lineage>
</organism>
<dbReference type="Proteomes" id="UP000624325">
    <property type="component" value="Unassembled WGS sequence"/>
</dbReference>
<name>A0ABQ4BW49_9ACTN</name>
<sequence>MDREVTQHRPGAPAPPEPATVGLSALPGETRRCRPREAGGCEGGGSVYGVAMEMEFDGEIWFWRGPAPWHFVTVPEAFCLEIAANADLVSYGWGMIPVGARVGATDYTTSLWPKDGRYIVPIKTAVRKAERIDVGDTVTVRLTLDV</sequence>
<evidence type="ECO:0000256" key="1">
    <source>
        <dbReference type="SAM" id="MobiDB-lite"/>
    </source>
</evidence>
<accession>A0ABQ4BW49</accession>
<evidence type="ECO:0000313" key="3">
    <source>
        <dbReference type="Proteomes" id="UP000624325"/>
    </source>
</evidence>
<dbReference type="SUPFAM" id="SSF141694">
    <property type="entry name" value="AF2212/PG0164-like"/>
    <property type="match status" value="1"/>
</dbReference>
<proteinExistence type="predicted"/>
<protein>
    <recommendedName>
        <fullName evidence="4">DUF1905 domain-containing protein</fullName>
    </recommendedName>
</protein>